<feature type="coiled-coil region" evidence="2">
    <location>
        <begin position="67"/>
        <end position="94"/>
    </location>
</feature>
<dbReference type="Gene3D" id="3.30.70.1880">
    <property type="entry name" value="Protein of unknown function DUF881"/>
    <property type="match status" value="1"/>
</dbReference>
<keyword evidence="3" id="KW-1133">Transmembrane helix</keyword>
<accession>A0ABY7K098</accession>
<keyword evidence="5" id="KW-1185">Reference proteome</keyword>
<dbReference type="Pfam" id="PF05949">
    <property type="entry name" value="DUF881"/>
    <property type="match status" value="1"/>
</dbReference>
<dbReference type="PANTHER" id="PTHR37313:SF2">
    <property type="entry name" value="UPF0749 PROTEIN YLXX"/>
    <property type="match status" value="1"/>
</dbReference>
<evidence type="ECO:0000256" key="2">
    <source>
        <dbReference type="SAM" id="Coils"/>
    </source>
</evidence>
<dbReference type="EMBL" id="CP097463">
    <property type="protein sequence ID" value="WAX57002.1"/>
    <property type="molecule type" value="Genomic_DNA"/>
</dbReference>
<dbReference type="RefSeq" id="WP_269443536.1">
    <property type="nucleotide sequence ID" value="NZ_CP097463.1"/>
</dbReference>
<proteinExistence type="inferred from homology"/>
<sequence length="247" mass="25705">MSDDHLTQPGAPADRPPRARRAVRLRAGALIGVLTALLGFAIAVQVRANSSSDSLAGLREDDLIGILDNQNARADRLRQQIAELQRSLRQLQDSGDRSAAAREQAQQEADALGVLLGTLPATGPGVLVRISDPDRKLRAEDLLDVVEELRGAGAEAISFGPVRVSTGTAFTDDAGSVAVDGTLLSAPYEVLAIGDAKTLDTALNIPGGAAATLRAAGGDLQVSERVRVDITATRALPTPKYAVPSGH</sequence>
<protein>
    <submittedName>
        <fullName evidence="4">DUF881 domain-containing protein</fullName>
    </submittedName>
</protein>
<name>A0ABY7K098_9ACTN</name>
<evidence type="ECO:0000256" key="1">
    <source>
        <dbReference type="ARBA" id="ARBA00009108"/>
    </source>
</evidence>
<reference evidence="4" key="1">
    <citation type="submission" date="2022-05" db="EMBL/GenBank/DDBJ databases">
        <title>Jatrophihabitans sp. SB3-54 whole genome sequence.</title>
        <authorList>
            <person name="Suh M.K."/>
            <person name="Eom M.K."/>
            <person name="Kim J.S."/>
            <person name="Kim H.S."/>
            <person name="Do H.E."/>
            <person name="Shin Y.K."/>
            <person name="Lee J.-S."/>
        </authorList>
    </citation>
    <scope>NUCLEOTIDE SEQUENCE</scope>
    <source>
        <strain evidence="4">SB3-54</strain>
    </source>
</reference>
<evidence type="ECO:0000256" key="3">
    <source>
        <dbReference type="SAM" id="Phobius"/>
    </source>
</evidence>
<organism evidence="4 5">
    <name type="scientific">Jatrophihabitans cynanchi</name>
    <dbReference type="NCBI Taxonomy" id="2944128"/>
    <lineage>
        <taxon>Bacteria</taxon>
        <taxon>Bacillati</taxon>
        <taxon>Actinomycetota</taxon>
        <taxon>Actinomycetes</taxon>
        <taxon>Jatrophihabitantales</taxon>
        <taxon>Jatrophihabitantaceae</taxon>
        <taxon>Jatrophihabitans</taxon>
    </lineage>
</organism>
<comment type="similarity">
    <text evidence="1">Belongs to the UPF0749 family.</text>
</comment>
<keyword evidence="3" id="KW-0472">Membrane</keyword>
<feature type="transmembrane region" description="Helical" evidence="3">
    <location>
        <begin position="25"/>
        <end position="44"/>
    </location>
</feature>
<gene>
    <name evidence="4" type="ORF">M6B22_21150</name>
</gene>
<dbReference type="PANTHER" id="PTHR37313">
    <property type="entry name" value="UPF0749 PROTEIN RV1825"/>
    <property type="match status" value="1"/>
</dbReference>
<evidence type="ECO:0000313" key="5">
    <source>
        <dbReference type="Proteomes" id="UP001164693"/>
    </source>
</evidence>
<evidence type="ECO:0000313" key="4">
    <source>
        <dbReference type="EMBL" id="WAX57002.1"/>
    </source>
</evidence>
<keyword evidence="3" id="KW-0812">Transmembrane</keyword>
<dbReference type="Proteomes" id="UP001164693">
    <property type="component" value="Chromosome"/>
</dbReference>
<keyword evidence="2" id="KW-0175">Coiled coil</keyword>
<dbReference type="InterPro" id="IPR010273">
    <property type="entry name" value="DUF881"/>
</dbReference>